<accession>A0A2T0S250</accession>
<dbReference type="Pfam" id="PF06037">
    <property type="entry name" value="DUF922"/>
    <property type="match status" value="1"/>
</dbReference>
<protein>
    <recommendedName>
        <fullName evidence="4">DUF922 domain-containing protein</fullName>
    </recommendedName>
</protein>
<organism evidence="2 3">
    <name type="scientific">Spirosoma oryzae</name>
    <dbReference type="NCBI Taxonomy" id="1469603"/>
    <lineage>
        <taxon>Bacteria</taxon>
        <taxon>Pseudomonadati</taxon>
        <taxon>Bacteroidota</taxon>
        <taxon>Cytophagia</taxon>
        <taxon>Cytophagales</taxon>
        <taxon>Cytophagaceae</taxon>
        <taxon>Spirosoma</taxon>
    </lineage>
</organism>
<dbReference type="InterPro" id="IPR010321">
    <property type="entry name" value="DUF922"/>
</dbReference>
<keyword evidence="1" id="KW-0732">Signal</keyword>
<dbReference type="AlphaFoldDB" id="A0A2T0S250"/>
<reference evidence="2 3" key="1">
    <citation type="submission" date="2018-03" db="EMBL/GenBank/DDBJ databases">
        <title>Genomic Encyclopedia of Archaeal and Bacterial Type Strains, Phase II (KMG-II): from individual species to whole genera.</title>
        <authorList>
            <person name="Goeker M."/>
        </authorList>
    </citation>
    <scope>NUCLEOTIDE SEQUENCE [LARGE SCALE GENOMIC DNA]</scope>
    <source>
        <strain evidence="2 3">DSM 28354</strain>
    </source>
</reference>
<evidence type="ECO:0008006" key="4">
    <source>
        <dbReference type="Google" id="ProtNLM"/>
    </source>
</evidence>
<dbReference type="OrthoDB" id="5431540at2"/>
<comment type="caution">
    <text evidence="2">The sequence shown here is derived from an EMBL/GenBank/DDBJ whole genome shotgun (WGS) entry which is preliminary data.</text>
</comment>
<dbReference type="EMBL" id="PVTE01000033">
    <property type="protein sequence ID" value="PRY27403.1"/>
    <property type="molecule type" value="Genomic_DNA"/>
</dbReference>
<feature type="chain" id="PRO_5015420052" description="DUF922 domain-containing protein" evidence="1">
    <location>
        <begin position="20"/>
        <end position="361"/>
    </location>
</feature>
<dbReference type="RefSeq" id="WP_106140533.1">
    <property type="nucleotide sequence ID" value="NZ_PVTE01000033.1"/>
</dbReference>
<feature type="signal peptide" evidence="1">
    <location>
        <begin position="1"/>
        <end position="19"/>
    </location>
</feature>
<sequence>MTRPLLSVLWLLSTFFSGATPNPIRLQPTALPINPAGFYISTVTDQRTERNAAIRLVMAPDQSAQSVELAGGLTGGIREFVVRSLRNDRKLRPIAMRLVQFKLTESAIGNKVSGQFTATIAFDLIGKNDDDSEVSSRLTTYQGGARYTRPVEQTTVVEQTIRQTITASLRSLNEYMKREIDRDERLATKLRLVFTDDSRVTTDDTVHYNPDRPLSWSDFQARPRSGSHYAAEVFTSFSYEGRSSVENGTITANLLIKTYMLKSSSWVRDLALNDYSLNHEQRHFDIARLITERFKRKLTPERLTLTDYNSEIQYQFIESFRDMNELQKQYDRETQHGINQAAQAFWNQKIDAELRSYGFNR</sequence>
<evidence type="ECO:0000256" key="1">
    <source>
        <dbReference type="SAM" id="SignalP"/>
    </source>
</evidence>
<proteinExistence type="predicted"/>
<evidence type="ECO:0000313" key="2">
    <source>
        <dbReference type="EMBL" id="PRY27403.1"/>
    </source>
</evidence>
<gene>
    <name evidence="2" type="ORF">CLV58_13336</name>
</gene>
<evidence type="ECO:0000313" key="3">
    <source>
        <dbReference type="Proteomes" id="UP000238375"/>
    </source>
</evidence>
<keyword evidence="3" id="KW-1185">Reference proteome</keyword>
<name>A0A2T0S250_9BACT</name>
<dbReference type="Proteomes" id="UP000238375">
    <property type="component" value="Unassembled WGS sequence"/>
</dbReference>